<organism evidence="3 4">
    <name type="scientific">Naasia aerilata</name>
    <dbReference type="NCBI Taxonomy" id="1162966"/>
    <lineage>
        <taxon>Bacteria</taxon>
        <taxon>Bacillati</taxon>
        <taxon>Actinomycetota</taxon>
        <taxon>Actinomycetes</taxon>
        <taxon>Micrococcales</taxon>
        <taxon>Microbacteriaceae</taxon>
        <taxon>Naasia</taxon>
    </lineage>
</organism>
<evidence type="ECO:0000313" key="3">
    <source>
        <dbReference type="EMBL" id="BDZ46022.1"/>
    </source>
</evidence>
<protein>
    <submittedName>
        <fullName evidence="3">Pilus biosynthesis protein CpaE</fullName>
    </submittedName>
</protein>
<gene>
    <name evidence="3" type="ORF">GCM10025866_19310</name>
</gene>
<dbReference type="InterPro" id="IPR002586">
    <property type="entry name" value="CobQ/CobB/MinD/ParA_Nub-bd_dom"/>
</dbReference>
<feature type="compositionally biased region" description="Low complexity" evidence="1">
    <location>
        <begin position="405"/>
        <end position="423"/>
    </location>
</feature>
<evidence type="ECO:0000259" key="2">
    <source>
        <dbReference type="Pfam" id="PF01656"/>
    </source>
</evidence>
<sequence length="423" mass="43254">MRLLLALDPATEDRILGDILRSGHEVLARPAGGVELAAALRALPAEAALVAASPRMLSAGVLAAADRAGVRLVALAESGEDRRAAAALGLREVLDGSASWAEMEAVLSGAPAGAPTVHVPHPPAARGRVVAVWGPTGAPGRTTTAITLAAEAALGGARVILADADTHGAAVAPSLGLLDEAPGFAAACRLAGSGRLDPGEIGRVAERYAVGRSEFAVLTGIARPSRWPELSAERVTGTLAVCRTCADVTVVDAGFNLESDEEIVSDLFAPRRNAATLAALREADLVVAVGAADPVGLARLIRGHAELAELVPPEVVRVVVTRVRSGVIGLSPASQIAATLLRFAGITDAALIPEDRAAYDAALLTGRTLQAAAPRSPALAALRAFAERELRPAGERRRERRSRLRLPGISGRRGPAAPPIGAA</sequence>
<evidence type="ECO:0000256" key="1">
    <source>
        <dbReference type="SAM" id="MobiDB-lite"/>
    </source>
</evidence>
<dbReference type="Proteomes" id="UP001321498">
    <property type="component" value="Chromosome"/>
</dbReference>
<accession>A0ABN6XQ80</accession>
<dbReference type="SUPFAM" id="SSF52540">
    <property type="entry name" value="P-loop containing nucleoside triphosphate hydrolases"/>
    <property type="match status" value="1"/>
</dbReference>
<evidence type="ECO:0000313" key="4">
    <source>
        <dbReference type="Proteomes" id="UP001321498"/>
    </source>
</evidence>
<dbReference type="EMBL" id="AP027731">
    <property type="protein sequence ID" value="BDZ46022.1"/>
    <property type="molecule type" value="Genomic_DNA"/>
</dbReference>
<keyword evidence="4" id="KW-1185">Reference proteome</keyword>
<dbReference type="RefSeq" id="WP_286276128.1">
    <property type="nucleotide sequence ID" value="NZ_AP027731.1"/>
</dbReference>
<name>A0ABN6XQ80_9MICO</name>
<dbReference type="InterPro" id="IPR027417">
    <property type="entry name" value="P-loop_NTPase"/>
</dbReference>
<dbReference type="Gene3D" id="3.40.50.300">
    <property type="entry name" value="P-loop containing nucleotide triphosphate hydrolases"/>
    <property type="match status" value="1"/>
</dbReference>
<dbReference type="Pfam" id="PF01656">
    <property type="entry name" value="CbiA"/>
    <property type="match status" value="1"/>
</dbReference>
<proteinExistence type="predicted"/>
<feature type="domain" description="CobQ/CobB/MinD/ParA nucleotide binding" evidence="2">
    <location>
        <begin position="131"/>
        <end position="357"/>
    </location>
</feature>
<feature type="region of interest" description="Disordered" evidence="1">
    <location>
        <begin position="392"/>
        <end position="423"/>
    </location>
</feature>
<reference evidence="4" key="1">
    <citation type="journal article" date="2019" name="Int. J. Syst. Evol. Microbiol.">
        <title>The Global Catalogue of Microorganisms (GCM) 10K type strain sequencing project: providing services to taxonomists for standard genome sequencing and annotation.</title>
        <authorList>
            <consortium name="The Broad Institute Genomics Platform"/>
            <consortium name="The Broad Institute Genome Sequencing Center for Infectious Disease"/>
            <person name="Wu L."/>
            <person name="Ma J."/>
        </authorList>
    </citation>
    <scope>NUCLEOTIDE SEQUENCE [LARGE SCALE GENOMIC DNA]</scope>
    <source>
        <strain evidence="4">NBRC 108725</strain>
    </source>
</reference>